<dbReference type="Pfam" id="PF17836">
    <property type="entry name" value="PglD_N"/>
    <property type="match status" value="1"/>
</dbReference>
<dbReference type="EMBL" id="NGMS01000001">
    <property type="protein sequence ID" value="OTP26380.1"/>
    <property type="molecule type" value="Genomic_DNA"/>
</dbReference>
<dbReference type="AlphaFoldDB" id="A0A242KXT3"/>
<dbReference type="InterPro" id="IPR041561">
    <property type="entry name" value="PglD_N"/>
</dbReference>
<comment type="caution">
    <text evidence="4">The sequence shown here is derived from an EMBL/GenBank/DDBJ whole genome shotgun (WGS) entry which is preliminary data.</text>
</comment>
<organism evidence="4 5">
    <name type="scientific">Enterococcus mundtii</name>
    <dbReference type="NCBI Taxonomy" id="53346"/>
    <lineage>
        <taxon>Bacteria</taxon>
        <taxon>Bacillati</taxon>
        <taxon>Bacillota</taxon>
        <taxon>Bacilli</taxon>
        <taxon>Lactobacillales</taxon>
        <taxon>Enterococcaceae</taxon>
        <taxon>Enterococcus</taxon>
    </lineage>
</organism>
<gene>
    <name evidence="4" type="ORF">A5802_000091</name>
</gene>
<dbReference type="PANTHER" id="PTHR43300:SF7">
    <property type="entry name" value="UDP-N-ACETYLBACILLOSAMINE N-ACETYLTRANSFERASE"/>
    <property type="match status" value="1"/>
</dbReference>
<dbReference type="Gene3D" id="3.40.50.20">
    <property type="match status" value="1"/>
</dbReference>
<accession>A0A242KXT3</accession>
<dbReference type="RefSeq" id="WP_086334332.1">
    <property type="nucleotide sequence ID" value="NZ_NGMS01000001.1"/>
</dbReference>
<name>A0A242KXT3_ENTMU</name>
<feature type="active site" description="Proton acceptor" evidence="1">
    <location>
        <position position="135"/>
    </location>
</feature>
<evidence type="ECO:0000313" key="5">
    <source>
        <dbReference type="Proteomes" id="UP000195024"/>
    </source>
</evidence>
<feature type="site" description="Increases basicity of active site His" evidence="1">
    <location>
        <position position="136"/>
    </location>
</feature>
<dbReference type="SUPFAM" id="SSF51161">
    <property type="entry name" value="Trimeric LpxA-like enzymes"/>
    <property type="match status" value="1"/>
</dbReference>
<dbReference type="CDD" id="cd03360">
    <property type="entry name" value="LbH_AT_putative"/>
    <property type="match status" value="1"/>
</dbReference>
<dbReference type="PANTHER" id="PTHR43300">
    <property type="entry name" value="ACETYLTRANSFERASE"/>
    <property type="match status" value="1"/>
</dbReference>
<reference evidence="4 5" key="1">
    <citation type="submission" date="2017-05" db="EMBL/GenBank/DDBJ databases">
        <title>The Genome Sequence of Enterococcus mundtii 6B1_DIV0119.</title>
        <authorList>
            <consortium name="The Broad Institute Genomics Platform"/>
            <consortium name="The Broad Institute Genomic Center for Infectious Diseases"/>
            <person name="Earl A."/>
            <person name="Manson A."/>
            <person name="Schwartman J."/>
            <person name="Gilmore M."/>
            <person name="Abouelleil A."/>
            <person name="Cao P."/>
            <person name="Chapman S."/>
            <person name="Cusick C."/>
            <person name="Shea T."/>
            <person name="Young S."/>
            <person name="Neafsey D."/>
            <person name="Nusbaum C."/>
            <person name="Birren B."/>
        </authorList>
    </citation>
    <scope>NUCLEOTIDE SEQUENCE [LARGE SCALE GENOMIC DNA]</scope>
    <source>
        <strain evidence="4 5">6B1_DIV0119</strain>
    </source>
</reference>
<dbReference type="InterPro" id="IPR011004">
    <property type="entry name" value="Trimer_LpxA-like_sf"/>
</dbReference>
<feature type="domain" description="PglD N-terminal" evidence="3">
    <location>
        <begin position="3"/>
        <end position="79"/>
    </location>
</feature>
<dbReference type="Gene3D" id="2.160.10.10">
    <property type="entry name" value="Hexapeptide repeat proteins"/>
    <property type="match status" value="1"/>
</dbReference>
<evidence type="ECO:0000313" key="4">
    <source>
        <dbReference type="EMBL" id="OTP26380.1"/>
    </source>
</evidence>
<dbReference type="NCBIfam" id="TIGR03570">
    <property type="entry name" value="NeuD_NnaD"/>
    <property type="match status" value="1"/>
</dbReference>
<proteinExistence type="predicted"/>
<feature type="binding site" evidence="2">
    <location>
        <position position="165"/>
    </location>
    <ligand>
        <name>acetyl-CoA</name>
        <dbReference type="ChEBI" id="CHEBI:57288"/>
    </ligand>
</feature>
<dbReference type="InterPro" id="IPR020019">
    <property type="entry name" value="AcTrfase_PglD-like"/>
</dbReference>
<evidence type="ECO:0000256" key="1">
    <source>
        <dbReference type="PIRSR" id="PIRSR620019-1"/>
    </source>
</evidence>
<protein>
    <recommendedName>
        <fullName evidence="3">PglD N-terminal domain-containing protein</fullName>
    </recommendedName>
</protein>
<evidence type="ECO:0000259" key="3">
    <source>
        <dbReference type="Pfam" id="PF17836"/>
    </source>
</evidence>
<sequence length="216" mass="23645">MKAIIIGAGGYAKEIYFLLNNSAYDVIGFIDDSPSLLGKKVLGKPVLGNRQYIENIKEETAVFIGVASPIVRKHFYKDLQKNKYIIYPNIVSPYALIGKNIEMGIGNVIMPYTTFTADISLGDFNMVNLHSTIGHDTKIGNYNTIFPSVNVSGNCVIGDMNEFGIGTKIIPNLSIGTEVITGAGSVVITDLNDFTKNVGVPTQIIKNKEERCDRVY</sequence>
<dbReference type="InterPro" id="IPR050179">
    <property type="entry name" value="Trans_hexapeptide_repeat"/>
</dbReference>
<evidence type="ECO:0000256" key="2">
    <source>
        <dbReference type="PIRSR" id="PIRSR620019-2"/>
    </source>
</evidence>
<dbReference type="Proteomes" id="UP000195024">
    <property type="component" value="Unassembled WGS sequence"/>
</dbReference>